<dbReference type="EMBL" id="GEZM01070728">
    <property type="protein sequence ID" value="JAV66304.1"/>
    <property type="molecule type" value="Transcribed_RNA"/>
</dbReference>
<dbReference type="AlphaFoldDB" id="A0A1Y1KY65"/>
<evidence type="ECO:0000259" key="3">
    <source>
        <dbReference type="Pfam" id="PF16064"/>
    </source>
</evidence>
<protein>
    <recommendedName>
        <fullName evidence="3">DUF4806 domain-containing protein</fullName>
    </recommendedName>
</protein>
<dbReference type="PANTHER" id="PTHR34153">
    <property type="entry name" value="SI:CH211-262H13.3-RELATED-RELATED"/>
    <property type="match status" value="1"/>
</dbReference>
<feature type="domain" description="DUF4806" evidence="3">
    <location>
        <begin position="266"/>
        <end position="333"/>
    </location>
</feature>
<name>A0A1Y1KY65_PHOPY</name>
<accession>A0A1Y1KY65</accession>
<dbReference type="PANTHER" id="PTHR34153:SF2">
    <property type="entry name" value="SI:CH211-262H13.3-RELATED"/>
    <property type="match status" value="1"/>
</dbReference>
<sequence length="404" mass="45208">MSYAVVTFTNEGLGVTSTSEVPTNWLLNDNKQCWWPSLSKNISSLIAKRAQPTDVWSKEDVVVETLGLSLETARKKAEDLDYTSSEEANTGRGKRKITPKQFEISSSDNEVISKGAKRNAAIPPPPSFPKDFQESSCNSISLSDPNSAVFTAVAEVNIPTGMTADKPDNINLPGVPDQMLQIVPLSQFDIENTPVVIADNTTLSSTVDTRADKIVLESIIKEHCQKIERMFGSINLNLKNINSRLEKLEKNAPALNEEEEDTVIQDNLPLRTIEEINSFENLVKTNREAAILFRKYISNTGGNCPKDNVVRLLRKIFTNECAMKCSWMGHRNNFGVSKLTIMSIVNGKLYLSYEPNFCIWLLAVVLSAFPQLKEQEFETFCGEWLRFAKQRFTRETKGAAARNN</sequence>
<reference evidence="4" key="1">
    <citation type="journal article" date="2016" name="Sci. Rep.">
        <title>Molecular characterization of firefly nuptial gifts: a multi-omics approach sheds light on postcopulatory sexual selection.</title>
        <authorList>
            <person name="Al-Wathiqui N."/>
            <person name="Fallon T.R."/>
            <person name="South A."/>
            <person name="Weng J.K."/>
            <person name="Lewis S.M."/>
        </authorList>
    </citation>
    <scope>NUCLEOTIDE SEQUENCE</scope>
</reference>
<evidence type="ECO:0000256" key="2">
    <source>
        <dbReference type="SAM" id="MobiDB-lite"/>
    </source>
</evidence>
<feature type="coiled-coil region" evidence="1">
    <location>
        <begin position="231"/>
        <end position="265"/>
    </location>
</feature>
<feature type="region of interest" description="Disordered" evidence="2">
    <location>
        <begin position="77"/>
        <end position="104"/>
    </location>
</feature>
<evidence type="ECO:0000256" key="1">
    <source>
        <dbReference type="SAM" id="Coils"/>
    </source>
</evidence>
<organism evidence="4">
    <name type="scientific">Photinus pyralis</name>
    <name type="common">Common eastern firefly</name>
    <name type="synonym">Lampyris pyralis</name>
    <dbReference type="NCBI Taxonomy" id="7054"/>
    <lineage>
        <taxon>Eukaryota</taxon>
        <taxon>Metazoa</taxon>
        <taxon>Ecdysozoa</taxon>
        <taxon>Arthropoda</taxon>
        <taxon>Hexapoda</taxon>
        <taxon>Insecta</taxon>
        <taxon>Pterygota</taxon>
        <taxon>Neoptera</taxon>
        <taxon>Endopterygota</taxon>
        <taxon>Coleoptera</taxon>
        <taxon>Polyphaga</taxon>
        <taxon>Elateriformia</taxon>
        <taxon>Elateroidea</taxon>
        <taxon>Lampyridae</taxon>
        <taxon>Lampyrinae</taxon>
        <taxon>Photinus</taxon>
    </lineage>
</organism>
<keyword evidence="1" id="KW-0175">Coiled coil</keyword>
<evidence type="ECO:0000313" key="4">
    <source>
        <dbReference type="EMBL" id="JAV66304.1"/>
    </source>
</evidence>
<dbReference type="Pfam" id="PF16064">
    <property type="entry name" value="DUF4806"/>
    <property type="match status" value="1"/>
</dbReference>
<proteinExistence type="predicted"/>
<dbReference type="InterPro" id="IPR032071">
    <property type="entry name" value="DUF4806"/>
</dbReference>